<proteinExistence type="predicted"/>
<protein>
    <recommendedName>
        <fullName evidence="4">Splicing factor YJU2</fullName>
    </recommendedName>
</protein>
<gene>
    <name evidence="2" type="ORF">VPNG_05446</name>
</gene>
<dbReference type="InParanoid" id="A0A423XBF5"/>
<evidence type="ECO:0000256" key="1">
    <source>
        <dbReference type="SAM" id="MobiDB-lite"/>
    </source>
</evidence>
<name>A0A423XBF5_9PEZI</name>
<dbReference type="STRING" id="1230097.A0A423XBF5"/>
<comment type="caution">
    <text evidence="2">The sequence shown here is derived from an EMBL/GenBank/DDBJ whole genome shotgun (WGS) entry which is preliminary data.</text>
</comment>
<feature type="region of interest" description="Disordered" evidence="1">
    <location>
        <begin position="174"/>
        <end position="198"/>
    </location>
</feature>
<feature type="compositionally biased region" description="Basic and acidic residues" evidence="1">
    <location>
        <begin position="174"/>
        <end position="190"/>
    </location>
</feature>
<reference evidence="2 3" key="1">
    <citation type="submission" date="2015-09" db="EMBL/GenBank/DDBJ databases">
        <title>Host preference determinants of Valsa canker pathogens revealed by comparative genomics.</title>
        <authorList>
            <person name="Yin Z."/>
            <person name="Huang L."/>
        </authorList>
    </citation>
    <scope>NUCLEOTIDE SEQUENCE [LARGE SCALE GENOMIC DNA]</scope>
    <source>
        <strain evidence="2 3">SXYLt</strain>
    </source>
</reference>
<organism evidence="2 3">
    <name type="scientific">Cytospora leucostoma</name>
    <dbReference type="NCBI Taxonomy" id="1230097"/>
    <lineage>
        <taxon>Eukaryota</taxon>
        <taxon>Fungi</taxon>
        <taxon>Dikarya</taxon>
        <taxon>Ascomycota</taxon>
        <taxon>Pezizomycotina</taxon>
        <taxon>Sordariomycetes</taxon>
        <taxon>Sordariomycetidae</taxon>
        <taxon>Diaporthales</taxon>
        <taxon>Cytosporaceae</taxon>
        <taxon>Cytospora</taxon>
    </lineage>
</organism>
<dbReference type="PANTHER" id="PTHR12111:SF1">
    <property type="entry name" value="SPLICING FACTOR YJU2"/>
    <property type="match status" value="1"/>
</dbReference>
<evidence type="ECO:0000313" key="3">
    <source>
        <dbReference type="Proteomes" id="UP000285146"/>
    </source>
</evidence>
<dbReference type="InterPro" id="IPR007590">
    <property type="entry name" value="Saf4/Yju2"/>
</dbReference>
<accession>A0A423XBF5</accession>
<dbReference type="Proteomes" id="UP000285146">
    <property type="component" value="Unassembled WGS sequence"/>
</dbReference>
<dbReference type="AlphaFoldDB" id="A0A423XBF5"/>
<dbReference type="FunCoup" id="A0A423XBF5">
    <property type="interactions" value="674"/>
</dbReference>
<keyword evidence="3" id="KW-1185">Reference proteome</keyword>
<dbReference type="PANTHER" id="PTHR12111">
    <property type="entry name" value="SPLICING FACTOR YJU2"/>
    <property type="match status" value="1"/>
</dbReference>
<sequence length="250" mass="28850">MSERKVTSKYYPADFDYRQIPRGRGPKKAGPEFAGVTFMAPSKMGCTKCSEWIGKGRKFNAKKERLDETYFGIQIIRLHIKCPRCSAGISIETDPKNTDYRCESGAKRSTESWRLGVVNEAETHEQRLVRLQKEDKEMEAQEAMDMLKARVISVHREISVADALNMIFARNERQDSRRPEVNKQRTREEEKEKEEEDAAALARALEMERLKIAEEDVVVDDNVSLPLFSARKPRRVFERNPSKGHRLEDG</sequence>
<dbReference type="OrthoDB" id="674963at2759"/>
<evidence type="ECO:0000313" key="2">
    <source>
        <dbReference type="EMBL" id="ROW13307.1"/>
    </source>
</evidence>
<dbReference type="GO" id="GO:0071006">
    <property type="term" value="C:U2-type catalytic step 1 spliceosome"/>
    <property type="evidence" value="ECO:0007669"/>
    <property type="project" value="TreeGrafter"/>
</dbReference>
<evidence type="ECO:0008006" key="4">
    <source>
        <dbReference type="Google" id="ProtNLM"/>
    </source>
</evidence>
<dbReference type="EMBL" id="LKEB01000020">
    <property type="protein sequence ID" value="ROW13307.1"/>
    <property type="molecule type" value="Genomic_DNA"/>
</dbReference>
<dbReference type="Pfam" id="PF04502">
    <property type="entry name" value="Saf4_Yju2"/>
    <property type="match status" value="1"/>
</dbReference>
<dbReference type="GO" id="GO:0000398">
    <property type="term" value="P:mRNA splicing, via spliceosome"/>
    <property type="evidence" value="ECO:0007669"/>
    <property type="project" value="InterPro"/>
</dbReference>